<dbReference type="Pfam" id="PF13410">
    <property type="entry name" value="GST_C_2"/>
    <property type="match status" value="1"/>
</dbReference>
<evidence type="ECO:0000256" key="1">
    <source>
        <dbReference type="ARBA" id="ARBA00007409"/>
    </source>
</evidence>
<dbReference type="InterPro" id="IPR004045">
    <property type="entry name" value="Glutathione_S-Trfase_N"/>
</dbReference>
<dbReference type="PROSITE" id="PS50404">
    <property type="entry name" value="GST_NTER"/>
    <property type="match status" value="1"/>
</dbReference>
<evidence type="ECO:0000313" key="5">
    <source>
        <dbReference type="EMBL" id="GHF51899.1"/>
    </source>
</evidence>
<name>A0A8J3M7E3_9RHOB</name>
<dbReference type="SFLD" id="SFLDS00019">
    <property type="entry name" value="Glutathione_Transferase_(cytos"/>
    <property type="match status" value="1"/>
</dbReference>
<dbReference type="PANTHER" id="PTHR44051">
    <property type="entry name" value="GLUTATHIONE S-TRANSFERASE-RELATED"/>
    <property type="match status" value="1"/>
</dbReference>
<dbReference type="AlphaFoldDB" id="A0A8J3M7E3"/>
<dbReference type="SFLD" id="SFLDG01150">
    <property type="entry name" value="Main.1:_Beta-like"/>
    <property type="match status" value="1"/>
</dbReference>
<dbReference type="InterPro" id="IPR036249">
    <property type="entry name" value="Thioredoxin-like_sf"/>
</dbReference>
<dbReference type="InterPro" id="IPR010987">
    <property type="entry name" value="Glutathione-S-Trfase_C-like"/>
</dbReference>
<dbReference type="SUPFAM" id="SSF52833">
    <property type="entry name" value="Thioredoxin-like"/>
    <property type="match status" value="1"/>
</dbReference>
<keyword evidence="2" id="KW-0808">Transferase</keyword>
<comment type="similarity">
    <text evidence="1">Belongs to the GST superfamily.</text>
</comment>
<dbReference type="PANTHER" id="PTHR44051:SF19">
    <property type="entry name" value="DISULFIDE-BOND OXIDOREDUCTASE YFCG"/>
    <property type="match status" value="1"/>
</dbReference>
<dbReference type="SFLD" id="SFLDG00358">
    <property type="entry name" value="Main_(cytGST)"/>
    <property type="match status" value="1"/>
</dbReference>
<dbReference type="Proteomes" id="UP000626220">
    <property type="component" value="Unassembled WGS sequence"/>
</dbReference>
<sequence>MLTIYGRRNSSNVQLVMWAVHELGLTHERLDYGFGHASPQAPEFLAMNPMGKVPVLRDGAVVMFEAAAILRYLGAAYGDDRFYPADPRRRGPLDTWAEWGKNTFTEVVLRLFYHLVRQRPEQRDPAYYQTAIEALVPLAGILNARLQDRAHIGGDDFTFADIACGHILHRYFTLDWPRPDMPALAAYYERLQARPAYREHAMVNYEALRGTF</sequence>
<dbReference type="Pfam" id="PF02798">
    <property type="entry name" value="GST_N"/>
    <property type="match status" value="1"/>
</dbReference>
<dbReference type="RefSeq" id="WP_189680385.1">
    <property type="nucleotide sequence ID" value="NZ_BNCJ01000005.1"/>
</dbReference>
<evidence type="ECO:0000259" key="4">
    <source>
        <dbReference type="PROSITE" id="PS50405"/>
    </source>
</evidence>
<comment type="caution">
    <text evidence="5">The sequence shown here is derived from an EMBL/GenBank/DDBJ whole genome shotgun (WGS) entry which is preliminary data.</text>
</comment>
<evidence type="ECO:0000313" key="6">
    <source>
        <dbReference type="Proteomes" id="UP000626220"/>
    </source>
</evidence>
<keyword evidence="6" id="KW-1185">Reference proteome</keyword>
<dbReference type="PROSITE" id="PS50405">
    <property type="entry name" value="GST_CTER"/>
    <property type="match status" value="1"/>
</dbReference>
<protein>
    <submittedName>
        <fullName evidence="5">Glutathione S-transferase</fullName>
    </submittedName>
</protein>
<organism evidence="5 6">
    <name type="scientific">Seohaeicola zhoushanensis</name>
    <dbReference type="NCBI Taxonomy" id="1569283"/>
    <lineage>
        <taxon>Bacteria</taxon>
        <taxon>Pseudomonadati</taxon>
        <taxon>Pseudomonadota</taxon>
        <taxon>Alphaproteobacteria</taxon>
        <taxon>Rhodobacterales</taxon>
        <taxon>Roseobacteraceae</taxon>
        <taxon>Seohaeicola</taxon>
    </lineage>
</organism>
<dbReference type="CDD" id="cd03047">
    <property type="entry name" value="GST_N_2"/>
    <property type="match status" value="1"/>
</dbReference>
<feature type="domain" description="GST C-terminal" evidence="4">
    <location>
        <begin position="86"/>
        <end position="212"/>
    </location>
</feature>
<reference evidence="5" key="2">
    <citation type="submission" date="2020-09" db="EMBL/GenBank/DDBJ databases">
        <authorList>
            <person name="Sun Q."/>
            <person name="Kim S."/>
        </authorList>
    </citation>
    <scope>NUCLEOTIDE SEQUENCE</scope>
    <source>
        <strain evidence="5">KCTC 42650</strain>
    </source>
</reference>
<dbReference type="FunFam" id="3.40.30.10:FF:000039">
    <property type="entry name" value="Glutathione S-transferase domain"/>
    <property type="match status" value="1"/>
</dbReference>
<feature type="domain" description="GST N-terminal" evidence="3">
    <location>
        <begin position="1"/>
        <end position="81"/>
    </location>
</feature>
<dbReference type="GO" id="GO:0016740">
    <property type="term" value="F:transferase activity"/>
    <property type="evidence" value="ECO:0007669"/>
    <property type="project" value="UniProtKB-KW"/>
</dbReference>
<evidence type="ECO:0000256" key="2">
    <source>
        <dbReference type="ARBA" id="ARBA00022679"/>
    </source>
</evidence>
<reference evidence="5" key="1">
    <citation type="journal article" date="2014" name="Int. J. Syst. Evol. Microbiol.">
        <title>Complete genome sequence of Corynebacterium casei LMG S-19264T (=DSM 44701T), isolated from a smear-ripened cheese.</title>
        <authorList>
            <consortium name="US DOE Joint Genome Institute (JGI-PGF)"/>
            <person name="Walter F."/>
            <person name="Albersmeier A."/>
            <person name="Kalinowski J."/>
            <person name="Ruckert C."/>
        </authorList>
    </citation>
    <scope>NUCLEOTIDE SEQUENCE</scope>
    <source>
        <strain evidence="5">KCTC 42650</strain>
    </source>
</reference>
<evidence type="ECO:0000259" key="3">
    <source>
        <dbReference type="PROSITE" id="PS50404"/>
    </source>
</evidence>
<dbReference type="Gene3D" id="1.20.1050.10">
    <property type="match status" value="1"/>
</dbReference>
<dbReference type="Gene3D" id="3.40.30.10">
    <property type="entry name" value="Glutaredoxin"/>
    <property type="match status" value="1"/>
</dbReference>
<dbReference type="InterPro" id="IPR040079">
    <property type="entry name" value="Glutathione_S-Trfase"/>
</dbReference>
<proteinExistence type="inferred from homology"/>
<accession>A0A8J3M7E3</accession>
<gene>
    <name evidence="5" type="ORF">GCM10017056_24670</name>
</gene>
<dbReference type="EMBL" id="BNCJ01000005">
    <property type="protein sequence ID" value="GHF51899.1"/>
    <property type="molecule type" value="Genomic_DNA"/>
</dbReference>
<dbReference type="InterPro" id="IPR036282">
    <property type="entry name" value="Glutathione-S-Trfase_C_sf"/>
</dbReference>
<dbReference type="SUPFAM" id="SSF47616">
    <property type="entry name" value="GST C-terminal domain-like"/>
    <property type="match status" value="1"/>
</dbReference>